<gene>
    <name evidence="2" type="ORF">Cboi02_000323900</name>
</gene>
<dbReference type="Proteomes" id="UP001165120">
    <property type="component" value="Unassembled WGS sequence"/>
</dbReference>
<evidence type="ECO:0000313" key="3">
    <source>
        <dbReference type="Proteomes" id="UP001165120"/>
    </source>
</evidence>
<evidence type="ECO:0000256" key="1">
    <source>
        <dbReference type="SAM" id="MobiDB-lite"/>
    </source>
</evidence>
<dbReference type="EMBL" id="BSXN01001084">
    <property type="protein sequence ID" value="GME71502.1"/>
    <property type="molecule type" value="Genomic_DNA"/>
</dbReference>
<feature type="compositionally biased region" description="Low complexity" evidence="1">
    <location>
        <begin position="532"/>
        <end position="542"/>
    </location>
</feature>
<reference evidence="2" key="1">
    <citation type="submission" date="2023-04" db="EMBL/GenBank/DDBJ databases">
        <title>Candida boidinii NBRC 10035.</title>
        <authorList>
            <person name="Ichikawa N."/>
            <person name="Sato H."/>
            <person name="Tonouchi N."/>
        </authorList>
    </citation>
    <scope>NUCLEOTIDE SEQUENCE</scope>
    <source>
        <strain evidence="2">NBRC 10035</strain>
    </source>
</reference>
<organism evidence="2 3">
    <name type="scientific">Candida boidinii</name>
    <name type="common">Yeast</name>
    <dbReference type="NCBI Taxonomy" id="5477"/>
    <lineage>
        <taxon>Eukaryota</taxon>
        <taxon>Fungi</taxon>
        <taxon>Dikarya</taxon>
        <taxon>Ascomycota</taxon>
        <taxon>Saccharomycotina</taxon>
        <taxon>Pichiomycetes</taxon>
        <taxon>Pichiales</taxon>
        <taxon>Pichiaceae</taxon>
        <taxon>Ogataea</taxon>
        <taxon>Ogataea/Candida clade</taxon>
    </lineage>
</organism>
<comment type="caution">
    <text evidence="2">The sequence shown here is derived from an EMBL/GenBank/DDBJ whole genome shotgun (WGS) entry which is preliminary data.</text>
</comment>
<sequence length="845" mass="97823">MIESQTRETSLNTNYLNRFKFSSKSEPNTLKFPNSTEKLQDYELDHDKLAEDSLYKIEFGAVKKPSKTSEANFTLENDRQLKKGSNSNTLKSKLFRKGSWIWKSSADYDSNKIQKLNIKNDEADLITKNKDTIYQTRFDDSLERARKLLAKKSEERAYNYNDYDKKRVNTQDKINGMIDDYDSRVNINQEGIIFSEYNSKRQKYHDNSCGTNTNLGVNNPINDTNKVNNNNNAKPSICETVETIRSLKAHYGADSKIIGDTYDEKSSHTQNKQPRFPQLLTWKKHFHDSLRSKPFITNYKADGDNKHNDKTLETNEKNNFDMFNVTNDFDIQNYLSSSILHLKMIQPERLSQSRIIELVGIPPHTSLNNIMERISGGPLEKIEIFPYNRNDTSKFKKRKTSNSQLELESDENTFHPLIDWKKNGLRLNFLNHEKALKFYDFAVTAKFVINGHHVHPKIFEKDIHFENIISKRNDDEHREELEKEKEMLKFIETKGYSRILVFKKPVNHKKNIDSTIVDHKEGSVNKEYGERSQNNINNSNQHNGDKNARGRTNMKEIRFENGSKRRYPDPEVHYVSNFNIEEIRNDFMQYGKIIDILPIISRKMAFSIQFFDISSAVKAKRDCENGQNDVDEVEAEQEAGNFKDALARSAIQKEMWRIWQKFHEARMIKLGYSRVFNGGSKLLFNNANVKLSVTVPGTSRYSTGTGTVSGETSNLRESADAKVEEQEHSSMANVQRPQLLGNLDAGNVKDRISKGDEFMKLVFKGVFDPVPEIKENFEVKKKEESGKEEDKASTSEALVIGHFADPLNFTKSLPYYHLLKSKANILNEVYEEKLDDFTKYQLSLL</sequence>
<protein>
    <submittedName>
        <fullName evidence="2">Unnamed protein product</fullName>
    </submittedName>
</protein>
<proteinExistence type="predicted"/>
<keyword evidence="3" id="KW-1185">Reference proteome</keyword>
<accession>A0A9W6T0W2</accession>
<evidence type="ECO:0000313" key="2">
    <source>
        <dbReference type="EMBL" id="GME71502.1"/>
    </source>
</evidence>
<dbReference type="AlphaFoldDB" id="A0A9W6T0W2"/>
<feature type="region of interest" description="Disordered" evidence="1">
    <location>
        <begin position="526"/>
        <end position="549"/>
    </location>
</feature>
<name>A0A9W6T0W2_CANBO</name>